<dbReference type="Proteomes" id="UP000014216">
    <property type="component" value="Unassembled WGS sequence"/>
</dbReference>
<evidence type="ECO:0000313" key="3">
    <source>
        <dbReference type="Proteomes" id="UP000014216"/>
    </source>
</evidence>
<dbReference type="InterPro" id="IPR029069">
    <property type="entry name" value="HotDog_dom_sf"/>
</dbReference>
<dbReference type="CDD" id="cd03443">
    <property type="entry name" value="PaaI_thioesterase"/>
    <property type="match status" value="1"/>
</dbReference>
<dbReference type="InterPro" id="IPR006683">
    <property type="entry name" value="Thioestr_dom"/>
</dbReference>
<evidence type="ECO:0000313" key="2">
    <source>
        <dbReference type="EMBL" id="EMS80229.1"/>
    </source>
</evidence>
<dbReference type="SUPFAM" id="SSF54637">
    <property type="entry name" value="Thioesterase/thiol ester dehydrase-isomerase"/>
    <property type="match status" value="1"/>
</dbReference>
<gene>
    <name evidence="2" type="ORF">Dpo_3c03730</name>
</gene>
<proteinExistence type="predicted"/>
<reference evidence="2 3" key="1">
    <citation type="journal article" date="2013" name="Genome Announc.">
        <title>Draft Genome Sequence of Desulfotignum phosphitoxidans DSM 13687 Strain FiPS-3.</title>
        <authorList>
            <person name="Poehlein A."/>
            <person name="Daniel R."/>
            <person name="Simeonova D.D."/>
        </authorList>
    </citation>
    <scope>NUCLEOTIDE SEQUENCE [LARGE SCALE GENOMIC DNA]</scope>
    <source>
        <strain evidence="2 3">DSM 13687</strain>
    </source>
</reference>
<dbReference type="Pfam" id="PF03061">
    <property type="entry name" value="4HBT"/>
    <property type="match status" value="1"/>
</dbReference>
<feature type="domain" description="Thioesterase" evidence="1">
    <location>
        <begin position="54"/>
        <end position="136"/>
    </location>
</feature>
<comment type="caution">
    <text evidence="2">The sequence shown here is derived from an EMBL/GenBank/DDBJ whole genome shotgun (WGS) entry which is preliminary data.</text>
</comment>
<dbReference type="EMBL" id="APJX01000003">
    <property type="protein sequence ID" value="EMS80229.1"/>
    <property type="molecule type" value="Genomic_DNA"/>
</dbReference>
<sequence>MEQKAFQDYYSEEFSHCYGCGRLNKHGHQIKSYWDGEESVAVFTPEPYHIAIPGFVYGGLIASLVDCHGTGTAAAATYKAQGRAMDTDPALRFVTGSIHVDYLAPTPLGVPLELRGTVSEMGPKKVVVDIRVSAEGKLCAKGRVIAVKMPDTMMAKK</sequence>
<dbReference type="OrthoDB" id="5505920at2"/>
<dbReference type="AlphaFoldDB" id="S0G414"/>
<protein>
    <submittedName>
        <fullName evidence="2">Thioesterase superfamily protein</fullName>
    </submittedName>
</protein>
<keyword evidence="3" id="KW-1185">Reference proteome</keyword>
<dbReference type="GO" id="GO:0016790">
    <property type="term" value="F:thiolester hydrolase activity"/>
    <property type="evidence" value="ECO:0007669"/>
    <property type="project" value="UniProtKB-ARBA"/>
</dbReference>
<organism evidence="2 3">
    <name type="scientific">Desulfotignum phosphitoxidans DSM 13687</name>
    <dbReference type="NCBI Taxonomy" id="1286635"/>
    <lineage>
        <taxon>Bacteria</taxon>
        <taxon>Pseudomonadati</taxon>
        <taxon>Thermodesulfobacteriota</taxon>
        <taxon>Desulfobacteria</taxon>
        <taxon>Desulfobacterales</taxon>
        <taxon>Desulfobacteraceae</taxon>
        <taxon>Desulfotignum</taxon>
    </lineage>
</organism>
<dbReference type="PATRIC" id="fig|1286635.3.peg.1942"/>
<dbReference type="Gene3D" id="3.10.129.10">
    <property type="entry name" value="Hotdog Thioesterase"/>
    <property type="match status" value="1"/>
</dbReference>
<evidence type="ECO:0000259" key="1">
    <source>
        <dbReference type="Pfam" id="PF03061"/>
    </source>
</evidence>
<accession>S0G414</accession>
<name>S0G414_9BACT</name>
<dbReference type="RefSeq" id="WP_006965580.1">
    <property type="nucleotide sequence ID" value="NZ_APJX01000003.1"/>
</dbReference>